<dbReference type="GO" id="GO:0051225">
    <property type="term" value="P:spindle assembly"/>
    <property type="evidence" value="ECO:0007669"/>
    <property type="project" value="TreeGrafter"/>
</dbReference>
<evidence type="ECO:0000256" key="2">
    <source>
        <dbReference type="ARBA" id="ARBA00010337"/>
    </source>
</evidence>
<dbReference type="GO" id="GO:0000278">
    <property type="term" value="P:mitotic cell cycle"/>
    <property type="evidence" value="ECO:0007669"/>
    <property type="project" value="TreeGrafter"/>
</dbReference>
<sequence length="486" mass="55794">MAGLDQKSPNVLLQSLCCRIMGKSEVDVAHQFQYAVRVVGSNYAPTIERDEFLVAEKIKKERSVEISESALVRDILYVFQGIDGKCIKMCSSESCYKIDGKIAISKSLRDITSRLAELGWLHNKVRKYTDQRSLDRAFGLVGQSFCAALHQELKEYYRLLSVLHSQFFVASDPTVKTDRLWHDKYTLRKSMIPSFIAMDQARKVLLIGKSINFLHQVCHDRTPPGKIIAASKSADSPKDAAELFTDLEGAFQSNIDAAYFETSKYLLDVLNKNYHLLEHMQAMRRYLLLGQGDFIRHLMDLLKPELVRPATTLYQHNLTGILETAVRATNAQFDSPEILKRLDVRLLEVSPGDTGWDVFSMDYHVDGPIATVFTRECMSHYLRVFNFLWRAKRMEYILTDIWKGQMCNAKLLKSMPAAELFTDLEGAFQSNIDAAYFETSKYLLDVLNKNYHLLEHMQAMRRYLLLGQGDFIRHLMDLLNHPTLTY</sequence>
<protein>
    <submittedName>
        <fullName evidence="8">Uncharacterized protein</fullName>
    </submittedName>
</protein>
<comment type="similarity">
    <text evidence="2">Belongs to the TUBGCP family.</text>
</comment>
<evidence type="ECO:0000259" key="7">
    <source>
        <dbReference type="Pfam" id="PF17681"/>
    </source>
</evidence>
<feature type="domain" description="Gamma tubulin complex component C-terminal" evidence="6">
    <location>
        <begin position="453"/>
        <end position="482"/>
    </location>
</feature>
<dbReference type="GO" id="GO:0005813">
    <property type="term" value="C:centrosome"/>
    <property type="evidence" value="ECO:0007669"/>
    <property type="project" value="UniProtKB-SubCell"/>
</dbReference>
<dbReference type="Pfam" id="PF17681">
    <property type="entry name" value="GCP_N_terminal"/>
    <property type="match status" value="1"/>
</dbReference>
<accession>A0A444U823</accession>
<keyword evidence="9" id="KW-1185">Reference proteome</keyword>
<dbReference type="GO" id="GO:0043015">
    <property type="term" value="F:gamma-tubulin binding"/>
    <property type="evidence" value="ECO:0007669"/>
    <property type="project" value="InterPro"/>
</dbReference>
<evidence type="ECO:0000313" key="8">
    <source>
        <dbReference type="EMBL" id="RXM31300.1"/>
    </source>
</evidence>
<dbReference type="FunFam" id="1.20.120.1900:FF:000037">
    <property type="entry name" value="Gamma-tubulin complex component"/>
    <property type="match status" value="1"/>
</dbReference>
<evidence type="ECO:0000313" key="9">
    <source>
        <dbReference type="Proteomes" id="UP000289886"/>
    </source>
</evidence>
<comment type="subcellular location">
    <subcellularLocation>
        <location evidence="1">Cytoplasm</location>
        <location evidence="1">Cytoskeleton</location>
        <location evidence="1">Microtubule organizing center</location>
        <location evidence="1">Centrosome</location>
    </subcellularLocation>
</comment>
<dbReference type="InterPro" id="IPR007259">
    <property type="entry name" value="GCP"/>
</dbReference>
<dbReference type="GO" id="GO:0005874">
    <property type="term" value="C:microtubule"/>
    <property type="evidence" value="ECO:0007669"/>
    <property type="project" value="UniProtKB-KW"/>
</dbReference>
<dbReference type="AlphaFoldDB" id="A0A444U823"/>
<dbReference type="EMBL" id="SCEB01215102">
    <property type="protein sequence ID" value="RXM31300.1"/>
    <property type="molecule type" value="Genomic_DNA"/>
</dbReference>
<evidence type="ECO:0000259" key="6">
    <source>
        <dbReference type="Pfam" id="PF04130"/>
    </source>
</evidence>
<keyword evidence="3" id="KW-0963">Cytoplasm</keyword>
<evidence type="ECO:0000256" key="1">
    <source>
        <dbReference type="ARBA" id="ARBA00004300"/>
    </source>
</evidence>
<dbReference type="GO" id="GO:0051011">
    <property type="term" value="F:microtubule minus-end binding"/>
    <property type="evidence" value="ECO:0007669"/>
    <property type="project" value="TreeGrafter"/>
</dbReference>
<feature type="domain" description="Gamma tubulin complex component C-terminal" evidence="6">
    <location>
        <begin position="276"/>
        <end position="410"/>
    </location>
</feature>
<comment type="caution">
    <text evidence="8">The sequence shown here is derived from an EMBL/GenBank/DDBJ whole genome shotgun (WGS) entry which is preliminary data.</text>
</comment>
<evidence type="ECO:0000256" key="4">
    <source>
        <dbReference type="ARBA" id="ARBA00022701"/>
    </source>
</evidence>
<dbReference type="Proteomes" id="UP000289886">
    <property type="component" value="Unassembled WGS sequence"/>
</dbReference>
<name>A0A444U823_ACIRT</name>
<evidence type="ECO:0000256" key="3">
    <source>
        <dbReference type="ARBA" id="ARBA00022490"/>
    </source>
</evidence>
<dbReference type="GO" id="GO:0000930">
    <property type="term" value="C:gamma-tubulin complex"/>
    <property type="evidence" value="ECO:0007669"/>
    <property type="project" value="TreeGrafter"/>
</dbReference>
<organism evidence="8 9">
    <name type="scientific">Acipenser ruthenus</name>
    <name type="common">Sterlet sturgeon</name>
    <dbReference type="NCBI Taxonomy" id="7906"/>
    <lineage>
        <taxon>Eukaryota</taxon>
        <taxon>Metazoa</taxon>
        <taxon>Chordata</taxon>
        <taxon>Craniata</taxon>
        <taxon>Vertebrata</taxon>
        <taxon>Euteleostomi</taxon>
        <taxon>Actinopterygii</taxon>
        <taxon>Chondrostei</taxon>
        <taxon>Acipenseriformes</taxon>
        <taxon>Acipenseridae</taxon>
        <taxon>Acipenser</taxon>
    </lineage>
</organism>
<keyword evidence="5" id="KW-0206">Cytoskeleton</keyword>
<reference evidence="8 9" key="1">
    <citation type="submission" date="2019-01" db="EMBL/GenBank/DDBJ databases">
        <title>Draft Genome and Complete Hox-Cluster Characterization of the Sterlet Sturgeon (Acipenser ruthenus).</title>
        <authorList>
            <person name="Wei Q."/>
        </authorList>
    </citation>
    <scope>NUCLEOTIDE SEQUENCE [LARGE SCALE GENOMIC DNA]</scope>
    <source>
        <strain evidence="8">WHYD16114868_AA</strain>
        <tissue evidence="8">Blood</tissue>
    </source>
</reference>
<dbReference type="GO" id="GO:0007020">
    <property type="term" value="P:microtubule nucleation"/>
    <property type="evidence" value="ECO:0007669"/>
    <property type="project" value="InterPro"/>
</dbReference>
<dbReference type="InterPro" id="IPR040457">
    <property type="entry name" value="GCP_C"/>
</dbReference>
<proteinExistence type="inferred from homology"/>
<gene>
    <name evidence="8" type="ORF">EOD39_7118</name>
</gene>
<dbReference type="GO" id="GO:0000922">
    <property type="term" value="C:spindle pole"/>
    <property type="evidence" value="ECO:0007669"/>
    <property type="project" value="InterPro"/>
</dbReference>
<feature type="domain" description="Gamma tubulin complex component protein N-terminal" evidence="7">
    <location>
        <begin position="164"/>
        <end position="272"/>
    </location>
</feature>
<dbReference type="GO" id="GO:0051321">
    <property type="term" value="P:meiotic cell cycle"/>
    <property type="evidence" value="ECO:0007669"/>
    <property type="project" value="TreeGrafter"/>
</dbReference>
<evidence type="ECO:0000256" key="5">
    <source>
        <dbReference type="ARBA" id="ARBA00023212"/>
    </source>
</evidence>
<dbReference type="Gene3D" id="1.20.120.1900">
    <property type="entry name" value="Gamma-tubulin complex, C-terminal domain"/>
    <property type="match status" value="2"/>
</dbReference>
<dbReference type="PANTHER" id="PTHR19302">
    <property type="entry name" value="GAMMA TUBULIN COMPLEX PROTEIN"/>
    <property type="match status" value="1"/>
</dbReference>
<dbReference type="PANTHER" id="PTHR19302:SF14">
    <property type="entry name" value="GAMMA-TUBULIN COMPLEX COMPONENT 3"/>
    <property type="match status" value="1"/>
</dbReference>
<dbReference type="InterPro" id="IPR042241">
    <property type="entry name" value="GCP_C_sf"/>
</dbReference>
<dbReference type="Pfam" id="PF04130">
    <property type="entry name" value="GCP_C_terminal"/>
    <property type="match status" value="2"/>
</dbReference>
<dbReference type="GO" id="GO:0031122">
    <property type="term" value="P:cytoplasmic microtubule organization"/>
    <property type="evidence" value="ECO:0007669"/>
    <property type="project" value="TreeGrafter"/>
</dbReference>
<dbReference type="InterPro" id="IPR041470">
    <property type="entry name" value="GCP_N"/>
</dbReference>
<keyword evidence="4" id="KW-0493">Microtubule</keyword>